<protein>
    <recommendedName>
        <fullName evidence="2">F-box domain-containing protein</fullName>
    </recommendedName>
</protein>
<evidence type="ECO:0000313" key="4">
    <source>
        <dbReference type="Proteomes" id="UP001374579"/>
    </source>
</evidence>
<comment type="caution">
    <text evidence="3">The sequence shown here is derived from an EMBL/GenBank/DDBJ whole genome shotgun (WGS) entry which is preliminary data.</text>
</comment>
<accession>A0AAN9B9F1</accession>
<dbReference type="Gene3D" id="1.20.1280.50">
    <property type="match status" value="1"/>
</dbReference>
<feature type="compositionally biased region" description="Low complexity" evidence="1">
    <location>
        <begin position="36"/>
        <end position="48"/>
    </location>
</feature>
<dbReference type="InterPro" id="IPR032675">
    <property type="entry name" value="LRR_dom_sf"/>
</dbReference>
<feature type="region of interest" description="Disordered" evidence="1">
    <location>
        <begin position="1"/>
        <end position="161"/>
    </location>
</feature>
<evidence type="ECO:0000259" key="2">
    <source>
        <dbReference type="PROSITE" id="PS50181"/>
    </source>
</evidence>
<dbReference type="Gene3D" id="3.80.10.10">
    <property type="entry name" value="Ribonuclease Inhibitor"/>
    <property type="match status" value="1"/>
</dbReference>
<keyword evidence="4" id="KW-1185">Reference proteome</keyword>
<evidence type="ECO:0000256" key="1">
    <source>
        <dbReference type="SAM" id="MobiDB-lite"/>
    </source>
</evidence>
<feature type="compositionally biased region" description="Acidic residues" evidence="1">
    <location>
        <begin position="111"/>
        <end position="123"/>
    </location>
</feature>
<organism evidence="3 4">
    <name type="scientific">Littorina saxatilis</name>
    <dbReference type="NCBI Taxonomy" id="31220"/>
    <lineage>
        <taxon>Eukaryota</taxon>
        <taxon>Metazoa</taxon>
        <taxon>Spiralia</taxon>
        <taxon>Lophotrochozoa</taxon>
        <taxon>Mollusca</taxon>
        <taxon>Gastropoda</taxon>
        <taxon>Caenogastropoda</taxon>
        <taxon>Littorinimorpha</taxon>
        <taxon>Littorinoidea</taxon>
        <taxon>Littorinidae</taxon>
        <taxon>Littorina</taxon>
    </lineage>
</organism>
<feature type="compositionally biased region" description="Low complexity" evidence="1">
    <location>
        <begin position="151"/>
        <end position="161"/>
    </location>
</feature>
<dbReference type="InterPro" id="IPR036047">
    <property type="entry name" value="F-box-like_dom_sf"/>
</dbReference>
<dbReference type="SUPFAM" id="SSF81383">
    <property type="entry name" value="F-box domain"/>
    <property type="match status" value="1"/>
</dbReference>
<dbReference type="Pfam" id="PF12937">
    <property type="entry name" value="F-box-like"/>
    <property type="match status" value="1"/>
</dbReference>
<proteinExistence type="predicted"/>
<dbReference type="InterPro" id="IPR001810">
    <property type="entry name" value="F-box_dom"/>
</dbReference>
<dbReference type="PROSITE" id="PS50181">
    <property type="entry name" value="FBOX"/>
    <property type="match status" value="1"/>
</dbReference>
<feature type="compositionally biased region" description="Acidic residues" evidence="1">
    <location>
        <begin position="24"/>
        <end position="35"/>
    </location>
</feature>
<dbReference type="PANTHER" id="PTHR20872:SF1">
    <property type="entry name" value="F-BOX DOMAIN-CONTAINING PROTEIN"/>
    <property type="match status" value="1"/>
</dbReference>
<dbReference type="EMBL" id="JBAMIC010000011">
    <property type="protein sequence ID" value="KAK7101317.1"/>
    <property type="molecule type" value="Genomic_DNA"/>
</dbReference>
<dbReference type="AlphaFoldDB" id="A0AAN9B9F1"/>
<feature type="compositionally biased region" description="Polar residues" evidence="1">
    <location>
        <begin position="83"/>
        <end position="108"/>
    </location>
</feature>
<evidence type="ECO:0000313" key="3">
    <source>
        <dbReference type="EMBL" id="KAK7101317.1"/>
    </source>
</evidence>
<dbReference type="PANTHER" id="PTHR20872">
    <property type="match status" value="1"/>
</dbReference>
<sequence>MARNRTGIFSGPACSLRGFRRDYTEDDDDVGDDNDNGGPEAAAAFFEACPPDAVGPGEDGDPRRDVDSDEETYSKGRKRRFHSNSSSQSPYRSHKSSLSPKGSASYCQSSGDEDSEGKEEDEDSRDHNHDKDSRDHNDRKHHNDDIDTKSRSSTSTASSSKTVCMLGSRELDEEEFYEDGWKELPVILLEDILVLLNPKQRHYASQVCRPWYEIFYSPRVWETFVLLERTLTRRRFNLYKGYQRELCPRKTQLCFMRVGCFFKRIVVTPISDYYNLYEFLRVLAAYLEYYSDFPMPLLHTFRFTFACESRGVNGVAVIGTGGNILDKVKYLLGTMQQMRHLAVNQLLLDVEEVPGLLAAAARHCTESLLSLELLNCSKIPLPICEVTQFVQLVKLKLSPQHLSEEVILLLGGTQLRQLHIVQDAYTCPCDPVPGEAWKLFKEMAPHKRVFLEIEGLTKTPLMLQPHAPVRGVIFRTPYHRLQPELTTWLVEYYGKYLEYVVQEALPRNHGSRKFHERADASFLRLVRECPKLHTLVIRERISLATLLLLAKEGKKLRWFIVRKNALIKKCEWPRAKNWTPDFHRWLRTHGRNYDLAFDQVPRILGYKWKPYVDRTFKHVRLHIE</sequence>
<feature type="domain" description="F-box" evidence="2">
    <location>
        <begin position="178"/>
        <end position="224"/>
    </location>
</feature>
<reference evidence="3 4" key="1">
    <citation type="submission" date="2024-02" db="EMBL/GenBank/DDBJ databases">
        <title>Chromosome-scale genome assembly of the rough periwinkle Littorina saxatilis.</title>
        <authorList>
            <person name="De Jode A."/>
            <person name="Faria R."/>
            <person name="Formenti G."/>
            <person name="Sims Y."/>
            <person name="Smith T.P."/>
            <person name="Tracey A."/>
            <person name="Wood J.M.D."/>
            <person name="Zagrodzka Z.B."/>
            <person name="Johannesson K."/>
            <person name="Butlin R.K."/>
            <person name="Leder E.H."/>
        </authorList>
    </citation>
    <scope>NUCLEOTIDE SEQUENCE [LARGE SCALE GENOMIC DNA]</scope>
    <source>
        <strain evidence="3">Snail1</strain>
        <tissue evidence="3">Muscle</tissue>
    </source>
</reference>
<name>A0AAN9B9F1_9CAEN</name>
<gene>
    <name evidence="3" type="ORF">V1264_024111</name>
</gene>
<feature type="compositionally biased region" description="Basic and acidic residues" evidence="1">
    <location>
        <begin position="124"/>
        <end position="150"/>
    </location>
</feature>
<dbReference type="Proteomes" id="UP001374579">
    <property type="component" value="Unassembled WGS sequence"/>
</dbReference>